<reference evidence="1" key="1">
    <citation type="submission" date="2023-07" db="EMBL/GenBank/DDBJ databases">
        <title>The genome sequence of Rhodocytophaga aerolata KACC 12507.</title>
        <authorList>
            <person name="Zhang X."/>
        </authorList>
    </citation>
    <scope>NUCLEOTIDE SEQUENCE</scope>
    <source>
        <strain evidence="1">KACC 12507</strain>
    </source>
</reference>
<protein>
    <submittedName>
        <fullName evidence="1">Uncharacterized protein</fullName>
    </submittedName>
</protein>
<dbReference type="RefSeq" id="WP_302038449.1">
    <property type="nucleotide sequence ID" value="NZ_JAUKPO010000008.1"/>
</dbReference>
<comment type="caution">
    <text evidence="1">The sequence shown here is derived from an EMBL/GenBank/DDBJ whole genome shotgun (WGS) entry which is preliminary data.</text>
</comment>
<dbReference type="Proteomes" id="UP001168528">
    <property type="component" value="Unassembled WGS sequence"/>
</dbReference>
<keyword evidence="2" id="KW-1185">Reference proteome</keyword>
<organism evidence="1 2">
    <name type="scientific">Rhodocytophaga aerolata</name>
    <dbReference type="NCBI Taxonomy" id="455078"/>
    <lineage>
        <taxon>Bacteria</taxon>
        <taxon>Pseudomonadati</taxon>
        <taxon>Bacteroidota</taxon>
        <taxon>Cytophagia</taxon>
        <taxon>Cytophagales</taxon>
        <taxon>Rhodocytophagaceae</taxon>
        <taxon>Rhodocytophaga</taxon>
    </lineage>
</organism>
<dbReference type="EMBL" id="JAUKPO010000008">
    <property type="protein sequence ID" value="MDO1447644.1"/>
    <property type="molecule type" value="Genomic_DNA"/>
</dbReference>
<sequence length="55" mass="6649">MTRSYERKNITLLEFIDFFESYKENVLHLHQLQTDRIHSLEELSLATGKNLFSYE</sequence>
<accession>A0ABT8R6C0</accession>
<name>A0ABT8R6C0_9BACT</name>
<gene>
    <name evidence="1" type="ORF">Q0590_15345</name>
</gene>
<evidence type="ECO:0000313" key="2">
    <source>
        <dbReference type="Proteomes" id="UP001168528"/>
    </source>
</evidence>
<evidence type="ECO:0000313" key="1">
    <source>
        <dbReference type="EMBL" id="MDO1447644.1"/>
    </source>
</evidence>
<proteinExistence type="predicted"/>